<protein>
    <recommendedName>
        <fullName evidence="4">Peptidase inhibitor I78 family protein</fullName>
    </recommendedName>
</protein>
<keyword evidence="1" id="KW-0472">Membrane</keyword>
<feature type="transmembrane region" description="Helical" evidence="1">
    <location>
        <begin position="7"/>
        <end position="30"/>
    </location>
</feature>
<organism evidence="2 3">
    <name type="scientific">Micavibrio aeruginosavorus</name>
    <dbReference type="NCBI Taxonomy" id="349221"/>
    <lineage>
        <taxon>Bacteria</taxon>
        <taxon>Pseudomonadati</taxon>
        <taxon>Bdellovibrionota</taxon>
        <taxon>Bdellovibrionia</taxon>
        <taxon>Bdellovibrionales</taxon>
        <taxon>Pseudobdellovibrionaceae</taxon>
        <taxon>Micavibrio</taxon>
    </lineage>
</organism>
<name>A0A7T5R1R8_9BACT</name>
<dbReference type="InterPro" id="IPR021719">
    <property type="entry name" value="Prot_inh_I78"/>
</dbReference>
<dbReference type="Proteomes" id="UP000595362">
    <property type="component" value="Chromosome"/>
</dbReference>
<evidence type="ECO:0000313" key="3">
    <source>
        <dbReference type="Proteomes" id="UP000595362"/>
    </source>
</evidence>
<accession>A0A7T5R1R8</accession>
<dbReference type="Pfam" id="PF11720">
    <property type="entry name" value="Inhibitor_I78"/>
    <property type="match status" value="1"/>
</dbReference>
<reference evidence="2 3" key="1">
    <citation type="submission" date="2020-07" db="EMBL/GenBank/DDBJ databases">
        <title>Huge and variable diversity of episymbiotic CPR bacteria and DPANN archaea in groundwater ecosystems.</title>
        <authorList>
            <person name="He C.Y."/>
            <person name="Keren R."/>
            <person name="Whittaker M."/>
            <person name="Farag I.F."/>
            <person name="Doudna J."/>
            <person name="Cate J.H.D."/>
            <person name="Banfield J.F."/>
        </authorList>
    </citation>
    <scope>NUCLEOTIDE SEQUENCE [LARGE SCALE GENOMIC DNA]</scope>
    <source>
        <strain evidence="2">NC_groundwater_70_Ag_B-0.1um_54_66</strain>
    </source>
</reference>
<dbReference type="Gene3D" id="3.30.10.10">
    <property type="entry name" value="Trypsin Inhibitor V, subunit A"/>
    <property type="match status" value="1"/>
</dbReference>
<gene>
    <name evidence="2" type="ORF">HYS17_10625</name>
</gene>
<proteinExistence type="predicted"/>
<sequence>MDKKKKIRVVVIVPVIVTVIIACAVIYFVLQAASTASGGGTTYSAEMAEVTDPAHLTVASSEGGGSHEHEDAGGVSTDAATCDFSSWIGQHVNDIGIKDAGRPFRILKPDSMATQDYVPDRINVMVDNSGVVIAVRCG</sequence>
<dbReference type="PROSITE" id="PS51257">
    <property type="entry name" value="PROKAR_LIPOPROTEIN"/>
    <property type="match status" value="1"/>
</dbReference>
<keyword evidence="1" id="KW-0812">Transmembrane</keyword>
<dbReference type="AlphaFoldDB" id="A0A7T5R1R8"/>
<keyword evidence="1" id="KW-1133">Transmembrane helix</keyword>
<dbReference type="EMBL" id="CP066681">
    <property type="protein sequence ID" value="QQG35939.1"/>
    <property type="molecule type" value="Genomic_DNA"/>
</dbReference>
<evidence type="ECO:0000256" key="1">
    <source>
        <dbReference type="SAM" id="Phobius"/>
    </source>
</evidence>
<evidence type="ECO:0000313" key="2">
    <source>
        <dbReference type="EMBL" id="QQG35939.1"/>
    </source>
</evidence>
<evidence type="ECO:0008006" key="4">
    <source>
        <dbReference type="Google" id="ProtNLM"/>
    </source>
</evidence>